<feature type="non-terminal residue" evidence="1">
    <location>
        <position position="52"/>
    </location>
</feature>
<evidence type="ECO:0000313" key="1">
    <source>
        <dbReference type="EMBL" id="CAI5785623.1"/>
    </source>
</evidence>
<name>A0AA35KY17_9SAUR</name>
<gene>
    <name evidence="1" type="ORF">PODLI_1B002908</name>
</gene>
<keyword evidence="2" id="KW-1185">Reference proteome</keyword>
<protein>
    <submittedName>
        <fullName evidence="1">Uncharacterized protein</fullName>
    </submittedName>
</protein>
<dbReference type="AlphaFoldDB" id="A0AA35KY17"/>
<evidence type="ECO:0000313" key="2">
    <source>
        <dbReference type="Proteomes" id="UP001178461"/>
    </source>
</evidence>
<dbReference type="EMBL" id="OX395135">
    <property type="protein sequence ID" value="CAI5785623.1"/>
    <property type="molecule type" value="Genomic_DNA"/>
</dbReference>
<feature type="non-terminal residue" evidence="1">
    <location>
        <position position="1"/>
    </location>
</feature>
<proteinExistence type="predicted"/>
<organism evidence="1 2">
    <name type="scientific">Podarcis lilfordi</name>
    <name type="common">Lilford's wall lizard</name>
    <dbReference type="NCBI Taxonomy" id="74358"/>
    <lineage>
        <taxon>Eukaryota</taxon>
        <taxon>Metazoa</taxon>
        <taxon>Chordata</taxon>
        <taxon>Craniata</taxon>
        <taxon>Vertebrata</taxon>
        <taxon>Euteleostomi</taxon>
        <taxon>Lepidosauria</taxon>
        <taxon>Squamata</taxon>
        <taxon>Bifurcata</taxon>
        <taxon>Unidentata</taxon>
        <taxon>Episquamata</taxon>
        <taxon>Laterata</taxon>
        <taxon>Lacertibaenia</taxon>
        <taxon>Lacertidae</taxon>
        <taxon>Podarcis</taxon>
    </lineage>
</organism>
<accession>A0AA35KY17</accession>
<sequence length="52" mass="6200">TSSSDSYSPKRGVRKAFCHPHLLHCIVEVKTCYLERDDMLFWRKLFLKDLTK</sequence>
<dbReference type="Proteomes" id="UP001178461">
    <property type="component" value="Chromosome 10"/>
</dbReference>
<reference evidence="1" key="1">
    <citation type="submission" date="2022-12" db="EMBL/GenBank/DDBJ databases">
        <authorList>
            <person name="Alioto T."/>
            <person name="Alioto T."/>
            <person name="Gomez Garrido J."/>
        </authorList>
    </citation>
    <scope>NUCLEOTIDE SEQUENCE</scope>
</reference>